<evidence type="ECO:0000313" key="1">
    <source>
        <dbReference type="EMBL" id="KKZ92350.1"/>
    </source>
</evidence>
<gene>
    <name evidence="1" type="ORF">B4147_1586</name>
</gene>
<reference evidence="1 2" key="1">
    <citation type="journal article" date="2015" name="Genome Announc.">
        <title>Next-Generation Whole-Genome Sequencing of Eight Strains of Bacillus cereus, Isolated from Food.</title>
        <authorList>
            <person name="Krawczyk A.O."/>
            <person name="de Jong A."/>
            <person name="Eijlander R.T."/>
            <person name="Berendsen E.M."/>
            <person name="Holsappel S."/>
            <person name="Wells-Bennik M.H."/>
            <person name="Kuipers O.P."/>
        </authorList>
    </citation>
    <scope>NUCLEOTIDE SEQUENCE [LARGE SCALE GENOMIC DNA]</scope>
    <source>
        <strain evidence="1 2">B4147</strain>
    </source>
</reference>
<dbReference type="Proteomes" id="UP000035350">
    <property type="component" value="Unassembled WGS sequence"/>
</dbReference>
<name>A0A0G8BXZ5_9BACI</name>
<sequence>MHIEDCGMVHGLVEKYGKRKMHEEKLKWLIPSVFDHFELN</sequence>
<accession>A0A0G8BXZ5</accession>
<proteinExistence type="predicted"/>
<evidence type="ECO:0000313" key="2">
    <source>
        <dbReference type="Proteomes" id="UP000035350"/>
    </source>
</evidence>
<reference evidence="2" key="2">
    <citation type="submission" date="2015-04" db="EMBL/GenBank/DDBJ databases">
        <title>Draft Genome Sequences of Eight Spore-Forming Food Isolates of Bacillus cereus Genome sequencing.</title>
        <authorList>
            <person name="Krawcyk A.O."/>
            <person name="de Jong A."/>
            <person name="Eijlander R.T."/>
            <person name="Berendsen E.M."/>
            <person name="Holsappel S."/>
            <person name="Wells-Bennik M."/>
            <person name="Kuipers O.P."/>
        </authorList>
    </citation>
    <scope>NUCLEOTIDE SEQUENCE [LARGE SCALE GENOMIC DNA]</scope>
    <source>
        <strain evidence="2">B4147</strain>
    </source>
</reference>
<dbReference type="PATRIC" id="fig|1396.433.peg.4302"/>
<dbReference type="AlphaFoldDB" id="A0A0G8BXZ5"/>
<organism evidence="1 2">
    <name type="scientific">Bacillus wiedmannii</name>
    <dbReference type="NCBI Taxonomy" id="1890302"/>
    <lineage>
        <taxon>Bacteria</taxon>
        <taxon>Bacillati</taxon>
        <taxon>Bacillota</taxon>
        <taxon>Bacilli</taxon>
        <taxon>Bacillales</taxon>
        <taxon>Bacillaceae</taxon>
        <taxon>Bacillus</taxon>
        <taxon>Bacillus cereus group</taxon>
    </lineage>
</organism>
<dbReference type="EMBL" id="LCYN01000031">
    <property type="protein sequence ID" value="KKZ92350.1"/>
    <property type="molecule type" value="Genomic_DNA"/>
</dbReference>
<protein>
    <submittedName>
        <fullName evidence="1">Uncharacterized protein</fullName>
    </submittedName>
</protein>
<comment type="caution">
    <text evidence="1">The sequence shown here is derived from an EMBL/GenBank/DDBJ whole genome shotgun (WGS) entry which is preliminary data.</text>
</comment>